<dbReference type="Proteomes" id="UP001397290">
    <property type="component" value="Unassembled WGS sequence"/>
</dbReference>
<dbReference type="CDD" id="cd12148">
    <property type="entry name" value="fungal_TF_MHR"/>
    <property type="match status" value="1"/>
</dbReference>
<name>A0AAW0S3A7_9HYPO</name>
<proteinExistence type="predicted"/>
<dbReference type="EMBL" id="JAAHCF010000065">
    <property type="protein sequence ID" value="KAK8148982.1"/>
    <property type="molecule type" value="Genomic_DNA"/>
</dbReference>
<gene>
    <name evidence="1" type="ORF">G3M48_008570</name>
</gene>
<dbReference type="AlphaFoldDB" id="A0AAW0S3A7"/>
<reference evidence="1 2" key="1">
    <citation type="submission" date="2020-02" db="EMBL/GenBank/DDBJ databases">
        <title>Comparative genomics of the hypocrealean fungal genus Beauvera.</title>
        <authorList>
            <person name="Showalter D.N."/>
            <person name="Bushley K.E."/>
            <person name="Rehner S.A."/>
        </authorList>
    </citation>
    <scope>NUCLEOTIDE SEQUENCE [LARGE SCALE GENOMIC DNA]</scope>
    <source>
        <strain evidence="1 2">ARSEF4384</strain>
    </source>
</reference>
<evidence type="ECO:0000313" key="2">
    <source>
        <dbReference type="Proteomes" id="UP001397290"/>
    </source>
</evidence>
<sequence>MVDDMRIGSVPVQYSVPYGCPLGLAPEMDAVEKLEFVVDSILEHDPTGHLLNLTQQCADCRLTSSDTLRFDAQTYELDSEDGTSTAKNTPAVPTVDYAMHLVNMVKFHCGQVFHLFDEEEFMRKLCHFYAEPRPNVVRTRLWYIHFLLILAFGKALVPKTSRGRRPPGADFYCAAMNLLPEPIKYRIVDKSYRLERTANLAHAPIHR</sequence>
<organism evidence="1 2">
    <name type="scientific">Beauveria asiatica</name>
    <dbReference type="NCBI Taxonomy" id="1069075"/>
    <lineage>
        <taxon>Eukaryota</taxon>
        <taxon>Fungi</taxon>
        <taxon>Dikarya</taxon>
        <taxon>Ascomycota</taxon>
        <taxon>Pezizomycotina</taxon>
        <taxon>Sordariomycetes</taxon>
        <taxon>Hypocreomycetidae</taxon>
        <taxon>Hypocreales</taxon>
        <taxon>Cordycipitaceae</taxon>
        <taxon>Beauveria</taxon>
    </lineage>
</organism>
<protein>
    <submittedName>
        <fullName evidence="1">Uncharacterized protein</fullName>
    </submittedName>
</protein>
<evidence type="ECO:0000313" key="1">
    <source>
        <dbReference type="EMBL" id="KAK8148982.1"/>
    </source>
</evidence>
<comment type="caution">
    <text evidence="1">The sequence shown here is derived from an EMBL/GenBank/DDBJ whole genome shotgun (WGS) entry which is preliminary data.</text>
</comment>
<keyword evidence="2" id="KW-1185">Reference proteome</keyword>
<accession>A0AAW0S3A7</accession>